<name>X1BXA3_9ZZZZ</name>
<organism evidence="2">
    <name type="scientific">marine sediment metagenome</name>
    <dbReference type="NCBI Taxonomy" id="412755"/>
    <lineage>
        <taxon>unclassified sequences</taxon>
        <taxon>metagenomes</taxon>
        <taxon>ecological metagenomes</taxon>
    </lineage>
</organism>
<sequence length="37" mass="4165">GTEPDRGAESNRTADFNRGATSRGRERRHEEAYSRAT</sequence>
<dbReference type="EMBL" id="BART01024025">
    <property type="protein sequence ID" value="GAG99650.1"/>
    <property type="molecule type" value="Genomic_DNA"/>
</dbReference>
<feature type="compositionally biased region" description="Basic and acidic residues" evidence="1">
    <location>
        <begin position="23"/>
        <end position="37"/>
    </location>
</feature>
<feature type="non-terminal residue" evidence="2">
    <location>
        <position position="1"/>
    </location>
</feature>
<evidence type="ECO:0000256" key="1">
    <source>
        <dbReference type="SAM" id="MobiDB-lite"/>
    </source>
</evidence>
<proteinExistence type="predicted"/>
<gene>
    <name evidence="2" type="ORF">S01H4_43528</name>
</gene>
<comment type="caution">
    <text evidence="2">The sequence shown here is derived from an EMBL/GenBank/DDBJ whole genome shotgun (WGS) entry which is preliminary data.</text>
</comment>
<reference evidence="2" key="1">
    <citation type="journal article" date="2014" name="Front. Microbiol.">
        <title>High frequency of phylogenetically diverse reductive dehalogenase-homologous genes in deep subseafloor sedimentary metagenomes.</title>
        <authorList>
            <person name="Kawai M."/>
            <person name="Futagami T."/>
            <person name="Toyoda A."/>
            <person name="Takaki Y."/>
            <person name="Nishi S."/>
            <person name="Hori S."/>
            <person name="Arai W."/>
            <person name="Tsubouchi T."/>
            <person name="Morono Y."/>
            <person name="Uchiyama I."/>
            <person name="Ito T."/>
            <person name="Fujiyama A."/>
            <person name="Inagaki F."/>
            <person name="Takami H."/>
        </authorList>
    </citation>
    <scope>NUCLEOTIDE SEQUENCE</scope>
    <source>
        <strain evidence="2">Expedition CK06-06</strain>
    </source>
</reference>
<dbReference type="AlphaFoldDB" id="X1BXA3"/>
<evidence type="ECO:0000313" key="2">
    <source>
        <dbReference type="EMBL" id="GAG99650.1"/>
    </source>
</evidence>
<accession>X1BXA3</accession>
<protein>
    <submittedName>
        <fullName evidence="2">Uncharacterized protein</fullName>
    </submittedName>
</protein>
<feature type="region of interest" description="Disordered" evidence="1">
    <location>
        <begin position="1"/>
        <end position="37"/>
    </location>
</feature>